<keyword evidence="2" id="KW-1185">Reference proteome</keyword>
<dbReference type="AlphaFoldDB" id="A0A6G1IF72"/>
<dbReference type="EMBL" id="MU005633">
    <property type="protein sequence ID" value="KAF2676549.1"/>
    <property type="molecule type" value="Genomic_DNA"/>
</dbReference>
<protein>
    <submittedName>
        <fullName evidence="1">Uncharacterized protein</fullName>
    </submittedName>
</protein>
<name>A0A6G1IF72_9PLEO</name>
<accession>A0A6G1IF72</accession>
<proteinExistence type="predicted"/>
<evidence type="ECO:0000313" key="2">
    <source>
        <dbReference type="Proteomes" id="UP000799291"/>
    </source>
</evidence>
<reference evidence="1" key="1">
    <citation type="journal article" date="2020" name="Stud. Mycol.">
        <title>101 Dothideomycetes genomes: a test case for predicting lifestyles and emergence of pathogens.</title>
        <authorList>
            <person name="Haridas S."/>
            <person name="Albert R."/>
            <person name="Binder M."/>
            <person name="Bloem J."/>
            <person name="Labutti K."/>
            <person name="Salamov A."/>
            <person name="Andreopoulos B."/>
            <person name="Baker S."/>
            <person name="Barry K."/>
            <person name="Bills G."/>
            <person name="Bluhm B."/>
            <person name="Cannon C."/>
            <person name="Castanera R."/>
            <person name="Culley D."/>
            <person name="Daum C."/>
            <person name="Ezra D."/>
            <person name="Gonzalez J."/>
            <person name="Henrissat B."/>
            <person name="Kuo A."/>
            <person name="Liang C."/>
            <person name="Lipzen A."/>
            <person name="Lutzoni F."/>
            <person name="Magnuson J."/>
            <person name="Mondo S."/>
            <person name="Nolan M."/>
            <person name="Ohm R."/>
            <person name="Pangilinan J."/>
            <person name="Park H.-J."/>
            <person name="Ramirez L."/>
            <person name="Alfaro M."/>
            <person name="Sun H."/>
            <person name="Tritt A."/>
            <person name="Yoshinaga Y."/>
            <person name="Zwiers L.-H."/>
            <person name="Turgeon B."/>
            <person name="Goodwin S."/>
            <person name="Spatafora J."/>
            <person name="Crous P."/>
            <person name="Grigoriev I."/>
        </authorList>
    </citation>
    <scope>NUCLEOTIDE SEQUENCE</scope>
    <source>
        <strain evidence="1">CBS 122367</strain>
    </source>
</reference>
<organism evidence="1 2">
    <name type="scientific">Lentithecium fluviatile CBS 122367</name>
    <dbReference type="NCBI Taxonomy" id="1168545"/>
    <lineage>
        <taxon>Eukaryota</taxon>
        <taxon>Fungi</taxon>
        <taxon>Dikarya</taxon>
        <taxon>Ascomycota</taxon>
        <taxon>Pezizomycotina</taxon>
        <taxon>Dothideomycetes</taxon>
        <taxon>Pleosporomycetidae</taxon>
        <taxon>Pleosporales</taxon>
        <taxon>Massarineae</taxon>
        <taxon>Lentitheciaceae</taxon>
        <taxon>Lentithecium</taxon>
    </lineage>
</organism>
<dbReference type="Proteomes" id="UP000799291">
    <property type="component" value="Unassembled WGS sequence"/>
</dbReference>
<evidence type="ECO:0000313" key="1">
    <source>
        <dbReference type="EMBL" id="KAF2676549.1"/>
    </source>
</evidence>
<sequence>MCPTSSARVTHNNSRSISKSPLLPGVRLKKPLDDIVCDLFGTVFRKFRPKTCDAALDEYGPPFSGIKHKMHTTVSMCSPFGFVSIEKRAGGSISLLNCPQAQHMRPSLSAVRLGCYKKLPIVTLMSCLLLIPSKIQKASRNPLWVPSLPSILGPVKREIDTARLVPEPSHNLIKPKRKLRAQIPHRGLLGTKMQRSTGYVLLVGKVLKAHKKGAWGGFRDWAEILKHERYKAYAVDLMWLGSAVDVSGGLE</sequence>
<gene>
    <name evidence="1" type="ORF">K458DRAFT_410381</name>
</gene>